<feature type="domain" description="DSL" evidence="8">
    <location>
        <begin position="175"/>
        <end position="216"/>
    </location>
</feature>
<feature type="signal peptide" evidence="7">
    <location>
        <begin position="1"/>
        <end position="27"/>
    </location>
</feature>
<feature type="non-terminal residue" evidence="9">
    <location>
        <position position="231"/>
    </location>
</feature>
<dbReference type="PROSITE" id="PS51257">
    <property type="entry name" value="PROKAR_LIPOPROTEIN"/>
    <property type="match status" value="1"/>
</dbReference>
<comment type="caution">
    <text evidence="5">Lacks conserved residue(s) required for the propagation of feature annotation.</text>
</comment>
<evidence type="ECO:0000256" key="4">
    <source>
        <dbReference type="ARBA" id="ARBA00023157"/>
    </source>
</evidence>
<dbReference type="Gene3D" id="2.10.25.140">
    <property type="match status" value="1"/>
</dbReference>
<dbReference type="SMART" id="SM00051">
    <property type="entry name" value="DSL"/>
    <property type="match status" value="1"/>
</dbReference>
<comment type="subcellular location">
    <subcellularLocation>
        <location evidence="6">Membrane</location>
        <topology evidence="6">Single-pass type I membrane protein</topology>
    </subcellularLocation>
</comment>
<dbReference type="GO" id="GO:0007154">
    <property type="term" value="P:cell communication"/>
    <property type="evidence" value="ECO:0007669"/>
    <property type="project" value="InterPro"/>
</dbReference>
<keyword evidence="6" id="KW-1133">Transmembrane helix</keyword>
<protein>
    <recommendedName>
        <fullName evidence="6">Delta-like protein</fullName>
    </recommendedName>
</protein>
<feature type="chain" id="PRO_5007051450" description="Delta-like protein" evidence="7">
    <location>
        <begin position="28"/>
        <end position="231"/>
    </location>
</feature>
<gene>
    <name evidence="9" type="primary">JAG1A</name>
    <name evidence="9" type="ORF">TR144086</name>
</gene>
<evidence type="ECO:0000256" key="6">
    <source>
        <dbReference type="RuleBase" id="RU280815"/>
    </source>
</evidence>
<keyword evidence="6 7" id="KW-0732">Signal</keyword>
<dbReference type="Pfam" id="PF01414">
    <property type="entry name" value="DSL"/>
    <property type="match status" value="1"/>
</dbReference>
<sequence>MGRYQCNNILFALTFTLLSCYFRHSKAQILPGKIYLELFYANPWHKAKYGRCEFFPHEKGCDVFFKICIWNGTTFSSSHCDVGRQTTETFEDAKTVVLGGEDYVQVPLRTFPPPTIRLRVEAWDKDRLSSHDHIVSFVSEAVELDSRAPLRTINLLKIDRTSDNEDVEIKVSLKLECASHYHGRLCEIYCQPDFKSYTCDSQGNRVCYPGFAGPMCNMKDYCFFEPCAPFA</sequence>
<dbReference type="PROSITE" id="PS51051">
    <property type="entry name" value="DSL"/>
    <property type="match status" value="1"/>
</dbReference>
<accession>A0A0X3Q3J6</accession>
<reference evidence="9" key="1">
    <citation type="submission" date="2016-01" db="EMBL/GenBank/DDBJ databases">
        <title>Reference transcriptome for the parasite Schistocephalus solidus: insights into the molecular evolution of parasitism.</title>
        <authorList>
            <person name="Hebert F.O."/>
            <person name="Grambauer S."/>
            <person name="Barber I."/>
            <person name="Landry C.R."/>
            <person name="Aubin-Horth N."/>
        </authorList>
    </citation>
    <scope>NUCLEOTIDE SEQUENCE</scope>
</reference>
<feature type="disulfide bond" evidence="5">
    <location>
        <begin position="177"/>
        <end position="186"/>
    </location>
</feature>
<comment type="function">
    <text evidence="6">Putative Notch ligand involved in the mediation of Notch signaling.</text>
</comment>
<dbReference type="EMBL" id="GEEE01004490">
    <property type="protein sequence ID" value="JAP58735.1"/>
    <property type="molecule type" value="Transcribed_RNA"/>
</dbReference>
<keyword evidence="1 6" id="KW-0217">Developmental protein</keyword>
<keyword evidence="6" id="KW-0472">Membrane</keyword>
<keyword evidence="3 6" id="KW-0677">Repeat</keyword>
<dbReference type="AlphaFoldDB" id="A0A0X3Q3J6"/>
<name>A0A0X3Q3J6_SCHSO</name>
<feature type="disulfide bond" evidence="5">
    <location>
        <begin position="207"/>
        <end position="216"/>
    </location>
</feature>
<keyword evidence="2 6" id="KW-0245">EGF-like domain</keyword>
<keyword evidence="6" id="KW-0812">Transmembrane</keyword>
<dbReference type="GO" id="GO:0016020">
    <property type="term" value="C:membrane"/>
    <property type="evidence" value="ECO:0007669"/>
    <property type="project" value="UniProtKB-SubCell"/>
</dbReference>
<proteinExistence type="predicted"/>
<organism evidence="9">
    <name type="scientific">Schistocephalus solidus</name>
    <name type="common">Tapeworm</name>
    <dbReference type="NCBI Taxonomy" id="70667"/>
    <lineage>
        <taxon>Eukaryota</taxon>
        <taxon>Metazoa</taxon>
        <taxon>Spiralia</taxon>
        <taxon>Lophotrochozoa</taxon>
        <taxon>Platyhelminthes</taxon>
        <taxon>Cestoda</taxon>
        <taxon>Eucestoda</taxon>
        <taxon>Diphyllobothriidea</taxon>
        <taxon>Diphyllobothriidae</taxon>
        <taxon>Schistocephalus</taxon>
    </lineage>
</organism>
<dbReference type="InterPro" id="IPR001774">
    <property type="entry name" value="DSL"/>
</dbReference>
<evidence type="ECO:0000259" key="8">
    <source>
        <dbReference type="PROSITE" id="PS51051"/>
    </source>
</evidence>
<dbReference type="Gene3D" id="2.60.40.3510">
    <property type="match status" value="1"/>
</dbReference>
<evidence type="ECO:0000256" key="5">
    <source>
        <dbReference type="PROSITE-ProRule" id="PRU00377"/>
    </source>
</evidence>
<keyword evidence="4 5" id="KW-1015">Disulfide bond</keyword>
<evidence type="ECO:0000256" key="7">
    <source>
        <dbReference type="SAM" id="SignalP"/>
    </source>
</evidence>
<evidence type="ECO:0000256" key="2">
    <source>
        <dbReference type="ARBA" id="ARBA00022536"/>
    </source>
</evidence>
<evidence type="ECO:0000256" key="1">
    <source>
        <dbReference type="ARBA" id="ARBA00022473"/>
    </source>
</evidence>
<evidence type="ECO:0000313" key="9">
    <source>
        <dbReference type="EMBL" id="JAP58735.1"/>
    </source>
</evidence>
<evidence type="ECO:0000256" key="3">
    <source>
        <dbReference type="ARBA" id="ARBA00022737"/>
    </source>
</evidence>